<dbReference type="Gene3D" id="4.10.400.10">
    <property type="entry name" value="Low-density Lipoprotein Receptor"/>
    <property type="match status" value="1"/>
</dbReference>
<dbReference type="InterPro" id="IPR002172">
    <property type="entry name" value="LDrepeatLR_classA_rpt"/>
</dbReference>
<gene>
    <name evidence="9" type="ORF">LARSCL_LOCUS17873</name>
</gene>
<feature type="disulfide bond" evidence="6">
    <location>
        <begin position="296"/>
        <end position="336"/>
    </location>
</feature>
<dbReference type="SMART" id="SM00192">
    <property type="entry name" value="LDLa"/>
    <property type="match status" value="1"/>
</dbReference>
<evidence type="ECO:0000256" key="1">
    <source>
        <dbReference type="ARBA" id="ARBA00004613"/>
    </source>
</evidence>
<dbReference type="Pfam" id="PF01122">
    <property type="entry name" value="Cobalamin_bind"/>
    <property type="match status" value="1"/>
</dbReference>
<feature type="chain" id="PRO_5043561816" evidence="8">
    <location>
        <begin position="23"/>
        <end position="572"/>
    </location>
</feature>
<dbReference type="GO" id="GO:0031419">
    <property type="term" value="F:cobalamin binding"/>
    <property type="evidence" value="ECO:0007669"/>
    <property type="project" value="InterPro"/>
</dbReference>
<evidence type="ECO:0000256" key="6">
    <source>
        <dbReference type="PIRSR" id="PIRSR602157-2"/>
    </source>
</evidence>
<feature type="binding site" evidence="5">
    <location>
        <begin position="533"/>
        <end position="535"/>
    </location>
    <ligand>
        <name>cyanocob(III)alamin</name>
        <dbReference type="ChEBI" id="CHEBI:17439"/>
    </ligand>
</feature>
<feature type="binding site" evidence="5">
    <location>
        <position position="374"/>
    </location>
    <ligand>
        <name>cyanocob(III)alamin</name>
        <dbReference type="ChEBI" id="CHEBI:17439"/>
    </ligand>
</feature>
<evidence type="ECO:0000256" key="2">
    <source>
        <dbReference type="ARBA" id="ARBA00022525"/>
    </source>
</evidence>
<reference evidence="9 10" key="1">
    <citation type="submission" date="2024-04" db="EMBL/GenBank/DDBJ databases">
        <authorList>
            <person name="Rising A."/>
            <person name="Reimegard J."/>
            <person name="Sonavane S."/>
            <person name="Akerstrom W."/>
            <person name="Nylinder S."/>
            <person name="Hedman E."/>
            <person name="Kallberg Y."/>
        </authorList>
    </citation>
    <scope>NUCLEOTIDE SEQUENCE [LARGE SCALE GENOMIC DNA]</scope>
</reference>
<feature type="disulfide bond" evidence="7">
    <location>
        <begin position="153"/>
        <end position="168"/>
    </location>
</feature>
<dbReference type="InterPro" id="IPR036055">
    <property type="entry name" value="LDL_receptor-like_sf"/>
</dbReference>
<keyword evidence="5" id="KW-0170">Cobalt</keyword>
<evidence type="ECO:0000256" key="3">
    <source>
        <dbReference type="ARBA" id="ARBA00022729"/>
    </source>
</evidence>
<organism evidence="9 10">
    <name type="scientific">Larinioides sclopetarius</name>
    <dbReference type="NCBI Taxonomy" id="280406"/>
    <lineage>
        <taxon>Eukaryota</taxon>
        <taxon>Metazoa</taxon>
        <taxon>Ecdysozoa</taxon>
        <taxon>Arthropoda</taxon>
        <taxon>Chelicerata</taxon>
        <taxon>Arachnida</taxon>
        <taxon>Araneae</taxon>
        <taxon>Araneomorphae</taxon>
        <taxon>Entelegynae</taxon>
        <taxon>Araneoidea</taxon>
        <taxon>Araneidae</taxon>
        <taxon>Larinioides</taxon>
    </lineage>
</organism>
<dbReference type="Gene3D" id="1.50.10.20">
    <property type="match status" value="1"/>
</dbReference>
<evidence type="ECO:0000256" key="5">
    <source>
        <dbReference type="PIRSR" id="PIRSR602157-1"/>
    </source>
</evidence>
<evidence type="ECO:0000256" key="7">
    <source>
        <dbReference type="PROSITE-ProRule" id="PRU00124"/>
    </source>
</evidence>
<dbReference type="Pfam" id="PF00057">
    <property type="entry name" value="Ldl_recept_a"/>
    <property type="match status" value="1"/>
</dbReference>
<dbReference type="PROSITE" id="PS50068">
    <property type="entry name" value="LDLRA_2"/>
    <property type="match status" value="1"/>
</dbReference>
<comment type="caution">
    <text evidence="9">The sequence shown here is derived from an EMBL/GenBank/DDBJ whole genome shotgun (WGS) entry which is preliminary data.</text>
</comment>
<accession>A0AAV2B9D0</accession>
<sequence length="572" mass="64781">MKYIAAIFLLLGCFSFSGQSEGCEVLNSHVGAVHLQNQMNYKLNEYCRKIPVTTGKFIQLKVNNLTLKVECPDSFVKISSAENQDMICKSSNFKPLTITALSDVTVRYFLTQESKTSYEYGFHLEYIIRDIECVNKGSFNCSPTSCIPQTEVCDGIKDCENGIDEIGCERGILAISGVAEARKKAVSWLKKERLPSWGWRDYTPRGVVALYLASNATFNGKVLEEELMAKETEIKIAVALLRPSLTNCELSMFIHALLVTCHDPRDFYGNNLVKRLKKQVENSHDVSHPISYLALCNAHEIWPPKAHADLKTILKTSLEYPFVKDLQAMAILALSCKINSNDIELEPAAIRFYKNISDSSDLKSFQMQDGSFGNLHTTALIVQALIAKGQEDSRDWKLNATIQYLMKELNSPSVDFLSIYLALPILNGKSLMDIYKVNCSANPRKHGDDPVSEVNEFLGPKMRVQYTLYIGDEKDVVHSISLRVPENYTAFQIMQLSEIEDKKYKFDWKVMSGQLYVYKIANISNDPETGKFWLLYVRSNKETKLTHFAVGPDEVVLEDEQELIFWFKTASI</sequence>
<dbReference type="PANTHER" id="PTHR10559">
    <property type="entry name" value="TRANSCOBALAMIN-1/GASTRIC INTRINSIC FACTOR"/>
    <property type="match status" value="1"/>
</dbReference>
<keyword evidence="3 8" id="KW-0732">Signal</keyword>
<keyword evidence="10" id="KW-1185">Reference proteome</keyword>
<dbReference type="AlphaFoldDB" id="A0AAV2B9D0"/>
<proteinExistence type="predicted"/>
<dbReference type="CDD" id="cd00112">
    <property type="entry name" value="LDLa"/>
    <property type="match status" value="1"/>
</dbReference>
<comment type="subcellular location">
    <subcellularLocation>
        <location evidence="1">Secreted</location>
    </subcellularLocation>
</comment>
<dbReference type="EMBL" id="CAXIEN010000314">
    <property type="protein sequence ID" value="CAL1292838.1"/>
    <property type="molecule type" value="Genomic_DNA"/>
</dbReference>
<evidence type="ECO:0000313" key="9">
    <source>
        <dbReference type="EMBL" id="CAL1292838.1"/>
    </source>
</evidence>
<keyword evidence="2" id="KW-0964">Secreted</keyword>
<dbReference type="GO" id="GO:0015889">
    <property type="term" value="P:cobalamin transport"/>
    <property type="evidence" value="ECO:0007669"/>
    <property type="project" value="InterPro"/>
</dbReference>
<evidence type="ECO:0000256" key="4">
    <source>
        <dbReference type="ARBA" id="ARBA00023157"/>
    </source>
</evidence>
<dbReference type="Proteomes" id="UP001497382">
    <property type="component" value="Unassembled WGS sequence"/>
</dbReference>
<dbReference type="PANTHER" id="PTHR10559:SF18">
    <property type="entry name" value="TRANSCOBALAMIN II"/>
    <property type="match status" value="1"/>
</dbReference>
<dbReference type="InterPro" id="IPR051588">
    <property type="entry name" value="Cobalamin_Transport"/>
</dbReference>
<feature type="binding site" evidence="5">
    <location>
        <position position="325"/>
    </location>
    <ligand>
        <name>cyanocob(III)alamin</name>
        <dbReference type="ChEBI" id="CHEBI:17439"/>
    </ligand>
</feature>
<evidence type="ECO:0000256" key="8">
    <source>
        <dbReference type="SAM" id="SignalP"/>
    </source>
</evidence>
<feature type="signal peptide" evidence="8">
    <location>
        <begin position="1"/>
        <end position="22"/>
    </location>
</feature>
<keyword evidence="4 6" id="KW-1015">Disulfide bond</keyword>
<feature type="binding site" evidence="5">
    <location>
        <begin position="516"/>
        <end position="517"/>
    </location>
    <ligand>
        <name>cyanocob(III)alamin</name>
        <dbReference type="ChEBI" id="CHEBI:17439"/>
    </ligand>
</feature>
<dbReference type="SUPFAM" id="SSF57424">
    <property type="entry name" value="LDL receptor-like module"/>
    <property type="match status" value="1"/>
</dbReference>
<dbReference type="GO" id="GO:0005615">
    <property type="term" value="C:extracellular space"/>
    <property type="evidence" value="ECO:0007669"/>
    <property type="project" value="TreeGrafter"/>
</dbReference>
<comment type="caution">
    <text evidence="7">Lacks conserved residue(s) required for the propagation of feature annotation.</text>
</comment>
<dbReference type="Gene3D" id="2.170.130.30">
    <property type="match status" value="1"/>
</dbReference>
<evidence type="ECO:0000313" key="10">
    <source>
        <dbReference type="Proteomes" id="UP001497382"/>
    </source>
</evidence>
<feature type="disulfide bond" evidence="7">
    <location>
        <begin position="141"/>
        <end position="159"/>
    </location>
</feature>
<name>A0AAV2B9D0_9ARAC</name>
<protein>
    <submittedName>
        <fullName evidence="9">Uncharacterized protein</fullName>
    </submittedName>
</protein>
<dbReference type="InterPro" id="IPR002157">
    <property type="entry name" value="Cbl-bd_prot"/>
</dbReference>